<evidence type="ECO:0000313" key="4">
    <source>
        <dbReference type="WBParaSite" id="SPAL_0000548900.1"/>
    </source>
</evidence>
<dbReference type="WBParaSite" id="SPAL_0000548900.1">
    <property type="protein sequence ID" value="SPAL_0000548900.1"/>
    <property type="gene ID" value="SPAL_0000548900"/>
</dbReference>
<dbReference type="SUPFAM" id="SSF55797">
    <property type="entry name" value="PR-1-like"/>
    <property type="match status" value="1"/>
</dbReference>
<accession>A0A0N5BHQ2</accession>
<feature type="region of interest" description="Disordered" evidence="1">
    <location>
        <begin position="110"/>
        <end position="179"/>
    </location>
</feature>
<evidence type="ECO:0000259" key="2">
    <source>
        <dbReference type="SMART" id="SM00198"/>
    </source>
</evidence>
<name>A0A0N5BHQ2_STREA</name>
<organism evidence="3 4">
    <name type="scientific">Strongyloides papillosus</name>
    <name type="common">Intestinal threadworm</name>
    <dbReference type="NCBI Taxonomy" id="174720"/>
    <lineage>
        <taxon>Eukaryota</taxon>
        <taxon>Metazoa</taxon>
        <taxon>Ecdysozoa</taxon>
        <taxon>Nematoda</taxon>
        <taxon>Chromadorea</taxon>
        <taxon>Rhabditida</taxon>
        <taxon>Tylenchina</taxon>
        <taxon>Panagrolaimomorpha</taxon>
        <taxon>Strongyloidoidea</taxon>
        <taxon>Strongyloididae</taxon>
        <taxon>Strongyloides</taxon>
    </lineage>
</organism>
<sequence length="329" mass="37408">MYIFQKNNARREGSVSLDLIQNDLSSNNSISQDNLIHSIIGNIENEYLRKRQVDNKRRQIKQKSATQTKSKTNVQGKRPSKPKLPASKPPLTRHTTRKLSNVKITTRKNTAKVTTTRKSIPTRTIKPTTKPSSRTTTNKPVISTKKSTPSKTTPKITKSTSTVTTTRKRINKSKTTPKPDEYAHLKSRLISDINDLRRKHQAKNLTVDTTLANLAQKIIDEPVIIPEETVNKSVGYLRNFAPSEMYFNPLLEWGYKPEDNDYKNLDKNPFYAKFVQLVWIATTNIGCGIRNNGPNKGISTLCLFYPKGNIPGQYSENVKPEKRKKNKNM</sequence>
<dbReference type="PANTHER" id="PTHR10334">
    <property type="entry name" value="CYSTEINE-RICH SECRETORY PROTEIN-RELATED"/>
    <property type="match status" value="1"/>
</dbReference>
<dbReference type="SMART" id="SM00198">
    <property type="entry name" value="SCP"/>
    <property type="match status" value="1"/>
</dbReference>
<evidence type="ECO:0000256" key="1">
    <source>
        <dbReference type="SAM" id="MobiDB-lite"/>
    </source>
</evidence>
<proteinExistence type="predicted"/>
<dbReference type="Pfam" id="PF00188">
    <property type="entry name" value="CAP"/>
    <property type="match status" value="1"/>
</dbReference>
<reference evidence="4" key="1">
    <citation type="submission" date="2017-02" db="UniProtKB">
        <authorList>
            <consortium name="WormBaseParasite"/>
        </authorList>
    </citation>
    <scope>IDENTIFICATION</scope>
</reference>
<feature type="region of interest" description="Disordered" evidence="1">
    <location>
        <begin position="53"/>
        <end position="97"/>
    </location>
</feature>
<feature type="compositionally biased region" description="Low complexity" evidence="1">
    <location>
        <begin position="62"/>
        <end position="72"/>
    </location>
</feature>
<feature type="domain" description="SCP" evidence="2">
    <location>
        <begin position="183"/>
        <end position="312"/>
    </location>
</feature>
<evidence type="ECO:0000313" key="3">
    <source>
        <dbReference type="Proteomes" id="UP000046392"/>
    </source>
</evidence>
<dbReference type="Gene3D" id="3.40.33.10">
    <property type="entry name" value="CAP"/>
    <property type="match status" value="1"/>
</dbReference>
<dbReference type="InterPro" id="IPR035940">
    <property type="entry name" value="CAP_sf"/>
</dbReference>
<dbReference type="Proteomes" id="UP000046392">
    <property type="component" value="Unplaced"/>
</dbReference>
<dbReference type="InterPro" id="IPR014044">
    <property type="entry name" value="CAP_dom"/>
</dbReference>
<protein>
    <submittedName>
        <fullName evidence="4">SCP domain-containing protein</fullName>
    </submittedName>
</protein>
<dbReference type="InterPro" id="IPR001283">
    <property type="entry name" value="CRISP-related"/>
</dbReference>
<dbReference type="AlphaFoldDB" id="A0A0N5BHQ2"/>
<keyword evidence="3" id="KW-1185">Reference proteome</keyword>
<feature type="compositionally biased region" description="Low complexity" evidence="1">
    <location>
        <begin position="111"/>
        <end position="165"/>
    </location>
</feature>